<keyword evidence="7 17" id="KW-0245">EGF-like domain</keyword>
<keyword evidence="22" id="KW-1185">Reference proteome</keyword>
<dbReference type="PANTHER" id="PTHR24278:SF26">
    <property type="entry name" value="COAGULATION FACTOR VII"/>
    <property type="match status" value="1"/>
</dbReference>
<comment type="subcellular location">
    <subcellularLocation>
        <location evidence="2">Secreted</location>
    </subcellularLocation>
</comment>
<evidence type="ECO:0000256" key="1">
    <source>
        <dbReference type="ARBA" id="ARBA00001355"/>
    </source>
</evidence>
<evidence type="ECO:0000256" key="16">
    <source>
        <dbReference type="ARBA" id="ARBA00056668"/>
    </source>
</evidence>
<evidence type="ECO:0000256" key="18">
    <source>
        <dbReference type="SAM" id="SignalP"/>
    </source>
</evidence>
<dbReference type="Ensembl" id="ENSNMLT00000010968.1">
    <property type="protein sequence ID" value="ENSNMLP00000009707.1"/>
    <property type="gene ID" value="ENSNMLG00000006745.1"/>
</dbReference>
<keyword evidence="11" id="KW-0106">Calcium</keyword>
<dbReference type="PROSITE" id="PS50998">
    <property type="entry name" value="GLA_2"/>
    <property type="match status" value="1"/>
</dbReference>
<dbReference type="GO" id="GO:0004252">
    <property type="term" value="F:serine-type endopeptidase activity"/>
    <property type="evidence" value="ECO:0007669"/>
    <property type="project" value="UniProtKB-EC"/>
</dbReference>
<dbReference type="PRINTS" id="PR00010">
    <property type="entry name" value="EGFBLOOD"/>
</dbReference>
<evidence type="ECO:0000256" key="11">
    <source>
        <dbReference type="ARBA" id="ARBA00022837"/>
    </source>
</evidence>
<dbReference type="Proteomes" id="UP000694523">
    <property type="component" value="Unplaced"/>
</dbReference>
<dbReference type="InterPro" id="IPR001881">
    <property type="entry name" value="EGF-like_Ca-bd_dom"/>
</dbReference>
<dbReference type="GO" id="GO:0005509">
    <property type="term" value="F:calcium ion binding"/>
    <property type="evidence" value="ECO:0007669"/>
    <property type="project" value="InterPro"/>
</dbReference>
<keyword evidence="9 18" id="KW-0732">Signal</keyword>
<evidence type="ECO:0000256" key="2">
    <source>
        <dbReference type="ARBA" id="ARBA00004613"/>
    </source>
</evidence>
<feature type="domain" description="EGF-like" evidence="19">
    <location>
        <begin position="94"/>
        <end position="130"/>
    </location>
</feature>
<dbReference type="SMART" id="SM00181">
    <property type="entry name" value="EGF"/>
    <property type="match status" value="1"/>
</dbReference>
<keyword evidence="14" id="KW-0325">Glycoprotein</keyword>
<protein>
    <recommendedName>
        <fullName evidence="4">Coagulation factor VII</fullName>
        <ecNumber evidence="3">3.4.21.21</ecNumber>
    </recommendedName>
    <alternativeName>
        <fullName evidence="15">Serum prothrombin conversion accelerator</fullName>
    </alternativeName>
</protein>
<dbReference type="EC" id="3.4.21.21" evidence="3"/>
<sequence>MCSSYVLYMFMLVVFLGPVHAHRLLRSVRSREQPGPDLALVRRRRFNSGWWEELQKGDLRRECVEEDCSYEEAREVFEHTETTNEFWKTYRGKIQDRCSSGPCSNGATCVDLGQDFTCLCPEGFSGLRCDLGMTPWEKHLGIFAQPRPFWGNKS</sequence>
<keyword evidence="10" id="KW-0677">Repeat</keyword>
<evidence type="ECO:0000256" key="17">
    <source>
        <dbReference type="PROSITE-ProRule" id="PRU00076"/>
    </source>
</evidence>
<evidence type="ECO:0000256" key="10">
    <source>
        <dbReference type="ARBA" id="ARBA00022737"/>
    </source>
</evidence>
<evidence type="ECO:0000256" key="13">
    <source>
        <dbReference type="ARBA" id="ARBA00023157"/>
    </source>
</evidence>
<dbReference type="PROSITE" id="PS00011">
    <property type="entry name" value="GLA_1"/>
    <property type="match status" value="1"/>
</dbReference>
<comment type="function">
    <text evidence="16">Initiates the extrinsic pathway of blood coagulation. Serine protease that circulates in the blood in a zymogen form. Factor VII is converted to factor VIIa by factor Xa, factor XIIa, factor IXa, or thrombin by minor proteolysis. In the presence of tissue factor and calcium ions, factor VIIa then converts factor X to factor Xa by limited proteolysis. Factor VIIa also converts factor IX to factor IXa in the presence of tissue factor and calcium.</text>
</comment>
<dbReference type="FunFam" id="2.10.25.10:FF:000045">
    <property type="entry name" value="Slit guidance ligand 2"/>
    <property type="match status" value="1"/>
</dbReference>
<dbReference type="SUPFAM" id="SSF57630">
    <property type="entry name" value="GLA-domain"/>
    <property type="match status" value="1"/>
</dbReference>
<evidence type="ECO:0000259" key="19">
    <source>
        <dbReference type="PROSITE" id="PS50026"/>
    </source>
</evidence>
<keyword evidence="12" id="KW-0865">Zymogen</keyword>
<dbReference type="CDD" id="cd00054">
    <property type="entry name" value="EGF_CA"/>
    <property type="match status" value="1"/>
</dbReference>
<dbReference type="AlphaFoldDB" id="A0A8C6SPB6"/>
<evidence type="ECO:0000259" key="20">
    <source>
        <dbReference type="PROSITE" id="PS50998"/>
    </source>
</evidence>
<feature type="chain" id="PRO_5034228620" description="Coagulation factor VII" evidence="18">
    <location>
        <begin position="22"/>
        <end position="154"/>
    </location>
</feature>
<evidence type="ECO:0000256" key="8">
    <source>
        <dbReference type="ARBA" id="ARBA00022685"/>
    </source>
</evidence>
<comment type="caution">
    <text evidence="17">Lacks conserved residue(s) required for the propagation of feature annotation.</text>
</comment>
<dbReference type="FunFam" id="4.10.740.10:FF:000001">
    <property type="entry name" value="vitamin K-dependent protein S"/>
    <property type="match status" value="1"/>
</dbReference>
<proteinExistence type="predicted"/>
<evidence type="ECO:0000256" key="15">
    <source>
        <dbReference type="ARBA" id="ARBA00030307"/>
    </source>
</evidence>
<evidence type="ECO:0000256" key="9">
    <source>
        <dbReference type="ARBA" id="ARBA00022729"/>
    </source>
</evidence>
<dbReference type="SMART" id="SM00069">
    <property type="entry name" value="GLA"/>
    <property type="match status" value="1"/>
</dbReference>
<evidence type="ECO:0000256" key="4">
    <source>
        <dbReference type="ARBA" id="ARBA00015530"/>
    </source>
</evidence>
<accession>A0A8C6SPB6</accession>
<evidence type="ECO:0000256" key="6">
    <source>
        <dbReference type="ARBA" id="ARBA00022525"/>
    </source>
</evidence>
<feature type="signal peptide" evidence="18">
    <location>
        <begin position="1"/>
        <end position="21"/>
    </location>
</feature>
<comment type="catalytic activity">
    <reaction evidence="1">
        <text>Selective cleavage of Arg-|-Ile bond in factor X to form factor Xa.</text>
        <dbReference type="EC" id="3.4.21.21"/>
    </reaction>
</comment>
<dbReference type="Gene3D" id="4.10.740.10">
    <property type="entry name" value="Coagulation Factor IX"/>
    <property type="match status" value="1"/>
</dbReference>
<dbReference type="SMART" id="SM00179">
    <property type="entry name" value="EGF_CA"/>
    <property type="match status" value="1"/>
</dbReference>
<evidence type="ECO:0000256" key="3">
    <source>
        <dbReference type="ARBA" id="ARBA00012069"/>
    </source>
</evidence>
<keyword evidence="6" id="KW-0964">Secreted</keyword>
<feature type="disulfide bond" evidence="17">
    <location>
        <begin position="120"/>
        <end position="129"/>
    </location>
</feature>
<name>A0A8C6SPB6_9GOBI</name>
<dbReference type="InterPro" id="IPR017857">
    <property type="entry name" value="Coagulation_fac-like_Gla_dom"/>
</dbReference>
<evidence type="ECO:0000256" key="7">
    <source>
        <dbReference type="ARBA" id="ARBA00022536"/>
    </source>
</evidence>
<evidence type="ECO:0000313" key="22">
    <source>
        <dbReference type="Proteomes" id="UP000694523"/>
    </source>
</evidence>
<dbReference type="PROSITE" id="PS00022">
    <property type="entry name" value="EGF_1"/>
    <property type="match status" value="1"/>
</dbReference>
<dbReference type="PANTHER" id="PTHR24278">
    <property type="entry name" value="COAGULATION FACTOR"/>
    <property type="match status" value="1"/>
</dbReference>
<dbReference type="PROSITE" id="PS00010">
    <property type="entry name" value="ASX_HYDROXYL"/>
    <property type="match status" value="1"/>
</dbReference>
<keyword evidence="8" id="KW-0165">Cleavage on pair of basic residues</keyword>
<feature type="domain" description="Gla" evidence="20">
    <location>
        <begin position="46"/>
        <end position="92"/>
    </location>
</feature>
<dbReference type="InterPro" id="IPR050442">
    <property type="entry name" value="Peptidase_S1_coag_factors"/>
</dbReference>
<evidence type="ECO:0000256" key="5">
    <source>
        <dbReference type="ARBA" id="ARBA00022479"/>
    </source>
</evidence>
<dbReference type="PROSITE" id="PS50026">
    <property type="entry name" value="EGF_3"/>
    <property type="match status" value="1"/>
</dbReference>
<keyword evidence="13 17" id="KW-1015">Disulfide bond</keyword>
<dbReference type="PRINTS" id="PR00001">
    <property type="entry name" value="GLABLOOD"/>
</dbReference>
<dbReference type="InterPro" id="IPR000152">
    <property type="entry name" value="EGF-type_Asp/Asn_hydroxyl_site"/>
</dbReference>
<dbReference type="PROSITE" id="PS01186">
    <property type="entry name" value="EGF_2"/>
    <property type="match status" value="1"/>
</dbReference>
<dbReference type="Pfam" id="PF00008">
    <property type="entry name" value="EGF"/>
    <property type="match status" value="1"/>
</dbReference>
<dbReference type="GO" id="GO:0007399">
    <property type="term" value="P:nervous system development"/>
    <property type="evidence" value="ECO:0007669"/>
    <property type="project" value="UniProtKB-ARBA"/>
</dbReference>
<dbReference type="InterPro" id="IPR000742">
    <property type="entry name" value="EGF"/>
</dbReference>
<dbReference type="GO" id="GO:0005615">
    <property type="term" value="C:extracellular space"/>
    <property type="evidence" value="ECO:0007669"/>
    <property type="project" value="TreeGrafter"/>
</dbReference>
<evidence type="ECO:0000256" key="14">
    <source>
        <dbReference type="ARBA" id="ARBA00023180"/>
    </source>
</evidence>
<dbReference type="InterPro" id="IPR035972">
    <property type="entry name" value="GLA-like_dom_SF"/>
</dbReference>
<dbReference type="Gene3D" id="2.10.25.10">
    <property type="entry name" value="Laminin"/>
    <property type="match status" value="1"/>
</dbReference>
<dbReference type="InterPro" id="IPR000294">
    <property type="entry name" value="GLA_domain"/>
</dbReference>
<evidence type="ECO:0000256" key="12">
    <source>
        <dbReference type="ARBA" id="ARBA00023145"/>
    </source>
</evidence>
<organism evidence="21 22">
    <name type="scientific">Neogobius melanostomus</name>
    <name type="common">round goby</name>
    <dbReference type="NCBI Taxonomy" id="47308"/>
    <lineage>
        <taxon>Eukaryota</taxon>
        <taxon>Metazoa</taxon>
        <taxon>Chordata</taxon>
        <taxon>Craniata</taxon>
        <taxon>Vertebrata</taxon>
        <taxon>Euteleostomi</taxon>
        <taxon>Actinopterygii</taxon>
        <taxon>Neopterygii</taxon>
        <taxon>Teleostei</taxon>
        <taxon>Neoteleostei</taxon>
        <taxon>Acanthomorphata</taxon>
        <taxon>Gobiaria</taxon>
        <taxon>Gobiiformes</taxon>
        <taxon>Gobioidei</taxon>
        <taxon>Gobiidae</taxon>
        <taxon>Benthophilinae</taxon>
        <taxon>Neogobiini</taxon>
        <taxon>Neogobius</taxon>
    </lineage>
</organism>
<reference evidence="21" key="1">
    <citation type="submission" date="2025-08" db="UniProtKB">
        <authorList>
            <consortium name="Ensembl"/>
        </authorList>
    </citation>
    <scope>IDENTIFICATION</scope>
</reference>
<keyword evidence="5" id="KW-0301">Gamma-carboxyglutamic acid</keyword>
<evidence type="ECO:0000313" key="21">
    <source>
        <dbReference type="Ensembl" id="ENSNMLP00000009707.1"/>
    </source>
</evidence>
<dbReference type="Pfam" id="PF00594">
    <property type="entry name" value="Gla"/>
    <property type="match status" value="1"/>
</dbReference>
<reference evidence="21" key="2">
    <citation type="submission" date="2025-09" db="UniProtKB">
        <authorList>
            <consortium name="Ensembl"/>
        </authorList>
    </citation>
    <scope>IDENTIFICATION</scope>
</reference>